<feature type="region of interest" description="Disordered" evidence="1">
    <location>
        <begin position="39"/>
        <end position="70"/>
    </location>
</feature>
<feature type="compositionally biased region" description="Basic and acidic residues" evidence="1">
    <location>
        <begin position="157"/>
        <end position="174"/>
    </location>
</feature>
<protein>
    <submittedName>
        <fullName evidence="2">Uncharacterized protein</fullName>
    </submittedName>
</protein>
<dbReference type="EMBL" id="SZYD01000005">
    <property type="protein sequence ID" value="KAD6120285.1"/>
    <property type="molecule type" value="Genomic_DNA"/>
</dbReference>
<evidence type="ECO:0000313" key="3">
    <source>
        <dbReference type="Proteomes" id="UP000326396"/>
    </source>
</evidence>
<feature type="compositionally biased region" description="Basic and acidic residues" evidence="1">
    <location>
        <begin position="47"/>
        <end position="57"/>
    </location>
</feature>
<reference evidence="2 3" key="1">
    <citation type="submission" date="2019-05" db="EMBL/GenBank/DDBJ databases">
        <title>Mikania micrantha, genome provides insights into the molecular mechanism of rapid growth.</title>
        <authorList>
            <person name="Liu B."/>
        </authorList>
    </citation>
    <scope>NUCLEOTIDE SEQUENCE [LARGE SCALE GENOMIC DNA]</scope>
    <source>
        <strain evidence="2">NLD-2019</strain>
        <tissue evidence="2">Leaf</tissue>
    </source>
</reference>
<dbReference type="Proteomes" id="UP000326396">
    <property type="component" value="Linkage Group LG13"/>
</dbReference>
<sequence length="185" mass="21472">MTKHYRPVGKMKEGNAARYITRSQAVKYLQVRLSVFRNNVFSTPKPPPEDVSERSSNEEEMSVNPDVNPDVNPALNPVVNLPLNPPADIVANFPGIEEWDEEGNDVYWNWAFNNLFPNNQDQEQPIVEQQLGYEEEPEDEYVPNDPWAVDDDVDEETINRWRNHDPWEDERSTDSDCSFDSIFND</sequence>
<gene>
    <name evidence="2" type="ORF">E3N88_11556</name>
</gene>
<evidence type="ECO:0000256" key="1">
    <source>
        <dbReference type="SAM" id="MobiDB-lite"/>
    </source>
</evidence>
<feature type="region of interest" description="Disordered" evidence="1">
    <location>
        <begin position="133"/>
        <end position="185"/>
    </location>
</feature>
<comment type="caution">
    <text evidence="2">The sequence shown here is derived from an EMBL/GenBank/DDBJ whole genome shotgun (WGS) entry which is preliminary data.</text>
</comment>
<organism evidence="2 3">
    <name type="scientific">Mikania micrantha</name>
    <name type="common">bitter vine</name>
    <dbReference type="NCBI Taxonomy" id="192012"/>
    <lineage>
        <taxon>Eukaryota</taxon>
        <taxon>Viridiplantae</taxon>
        <taxon>Streptophyta</taxon>
        <taxon>Embryophyta</taxon>
        <taxon>Tracheophyta</taxon>
        <taxon>Spermatophyta</taxon>
        <taxon>Magnoliopsida</taxon>
        <taxon>eudicotyledons</taxon>
        <taxon>Gunneridae</taxon>
        <taxon>Pentapetalae</taxon>
        <taxon>asterids</taxon>
        <taxon>campanulids</taxon>
        <taxon>Asterales</taxon>
        <taxon>Asteraceae</taxon>
        <taxon>Asteroideae</taxon>
        <taxon>Heliantheae alliance</taxon>
        <taxon>Eupatorieae</taxon>
        <taxon>Mikania</taxon>
    </lineage>
</organism>
<keyword evidence="3" id="KW-1185">Reference proteome</keyword>
<feature type="compositionally biased region" description="Acidic residues" evidence="1">
    <location>
        <begin position="133"/>
        <end position="156"/>
    </location>
</feature>
<dbReference type="AlphaFoldDB" id="A0A5N6PDU2"/>
<proteinExistence type="predicted"/>
<feature type="compositionally biased region" description="Polar residues" evidence="1">
    <location>
        <begin position="175"/>
        <end position="185"/>
    </location>
</feature>
<dbReference type="OrthoDB" id="1748289at2759"/>
<name>A0A5N6PDU2_9ASTR</name>
<evidence type="ECO:0000313" key="2">
    <source>
        <dbReference type="EMBL" id="KAD6120285.1"/>
    </source>
</evidence>
<accession>A0A5N6PDU2</accession>